<accession>A0AAD5QM47</accession>
<dbReference type="AlphaFoldDB" id="A0AAD5QM47"/>
<name>A0AAD5QM47_PARTN</name>
<sequence>MPSSQHSPTVTLGTLQPDLSQLLKDLHMNRADTKKMDCTLLKLTSTTLRNEGIVMVHVVSCVVLNTVAMTNLLETSWSNSRVDKSRCRFET</sequence>
<dbReference type="EMBL" id="JAHQIW010001098">
    <property type="protein sequence ID" value="KAJ1351536.1"/>
    <property type="molecule type" value="Genomic_DNA"/>
</dbReference>
<keyword evidence="2" id="KW-1185">Reference proteome</keyword>
<evidence type="ECO:0000313" key="1">
    <source>
        <dbReference type="EMBL" id="KAJ1351536.1"/>
    </source>
</evidence>
<reference evidence="1" key="1">
    <citation type="submission" date="2021-06" db="EMBL/GenBank/DDBJ databases">
        <title>Parelaphostrongylus tenuis whole genome reference sequence.</title>
        <authorList>
            <person name="Garwood T.J."/>
            <person name="Larsen P.A."/>
            <person name="Fountain-Jones N.M."/>
            <person name="Garbe J.R."/>
            <person name="Macchietto M.G."/>
            <person name="Kania S.A."/>
            <person name="Gerhold R.W."/>
            <person name="Richards J.E."/>
            <person name="Wolf T.M."/>
        </authorList>
    </citation>
    <scope>NUCLEOTIDE SEQUENCE</scope>
    <source>
        <strain evidence="1">MNPRO001-30</strain>
        <tissue evidence="1">Meninges</tissue>
    </source>
</reference>
<comment type="caution">
    <text evidence="1">The sequence shown here is derived from an EMBL/GenBank/DDBJ whole genome shotgun (WGS) entry which is preliminary data.</text>
</comment>
<proteinExistence type="predicted"/>
<gene>
    <name evidence="1" type="ORF">KIN20_007569</name>
</gene>
<evidence type="ECO:0000313" key="2">
    <source>
        <dbReference type="Proteomes" id="UP001196413"/>
    </source>
</evidence>
<organism evidence="1 2">
    <name type="scientific">Parelaphostrongylus tenuis</name>
    <name type="common">Meningeal worm</name>
    <dbReference type="NCBI Taxonomy" id="148309"/>
    <lineage>
        <taxon>Eukaryota</taxon>
        <taxon>Metazoa</taxon>
        <taxon>Ecdysozoa</taxon>
        <taxon>Nematoda</taxon>
        <taxon>Chromadorea</taxon>
        <taxon>Rhabditida</taxon>
        <taxon>Rhabditina</taxon>
        <taxon>Rhabditomorpha</taxon>
        <taxon>Strongyloidea</taxon>
        <taxon>Metastrongylidae</taxon>
        <taxon>Parelaphostrongylus</taxon>
    </lineage>
</organism>
<protein>
    <submittedName>
        <fullName evidence="1">Uncharacterized protein</fullName>
    </submittedName>
</protein>
<dbReference type="Proteomes" id="UP001196413">
    <property type="component" value="Unassembled WGS sequence"/>
</dbReference>